<keyword evidence="1" id="KW-0768">Sushi</keyword>
<dbReference type="EMBL" id="JBDODL010000099">
    <property type="protein sequence ID" value="MES1918646.1"/>
    <property type="molecule type" value="Genomic_DNA"/>
</dbReference>
<comment type="caution">
    <text evidence="6">The sequence shown here is derived from an EMBL/GenBank/DDBJ whole genome shotgun (WGS) entry which is preliminary data.</text>
</comment>
<dbReference type="PROSITE" id="PS50923">
    <property type="entry name" value="SUSHI"/>
    <property type="match status" value="1"/>
</dbReference>
<protein>
    <submittedName>
        <fullName evidence="6">Sushi, von Willebrand factor type A, EGF and pentraxin</fullName>
    </submittedName>
</protein>
<gene>
    <name evidence="6" type="primary">SVEP1</name>
    <name evidence="6" type="ORF">MHBO_000585</name>
</gene>
<dbReference type="Pfam" id="PF00084">
    <property type="entry name" value="Sushi"/>
    <property type="match status" value="2"/>
</dbReference>
<dbReference type="Gene3D" id="2.10.70.10">
    <property type="entry name" value="Complement Module, domain 1"/>
    <property type="match status" value="3"/>
</dbReference>
<dbReference type="PANTHER" id="PTHR19325:SF575">
    <property type="entry name" value="LOCOMOTION-RELATED PROTEIN HIKARU GENKI"/>
    <property type="match status" value="1"/>
</dbReference>
<keyword evidence="4" id="KW-0325">Glycoprotein</keyword>
<organism evidence="6 7">
    <name type="scientific">Bonamia ostreae</name>
    <dbReference type="NCBI Taxonomy" id="126728"/>
    <lineage>
        <taxon>Eukaryota</taxon>
        <taxon>Sar</taxon>
        <taxon>Rhizaria</taxon>
        <taxon>Endomyxa</taxon>
        <taxon>Ascetosporea</taxon>
        <taxon>Haplosporida</taxon>
        <taxon>Bonamia</taxon>
    </lineage>
</organism>
<reference evidence="6 7" key="1">
    <citation type="journal article" date="2024" name="BMC Biol.">
        <title>Comparative genomics of Ascetosporea gives new insight into the evolutionary basis for animal parasitism in Rhizaria.</title>
        <authorList>
            <person name="Hiltunen Thoren M."/>
            <person name="Onut-Brannstrom I."/>
            <person name="Alfjorden A."/>
            <person name="Peckova H."/>
            <person name="Swords F."/>
            <person name="Hooper C."/>
            <person name="Holzer A.S."/>
            <person name="Bass D."/>
            <person name="Burki F."/>
        </authorList>
    </citation>
    <scope>NUCLEOTIDE SEQUENCE [LARGE SCALE GENOMIC DNA]</scope>
    <source>
        <strain evidence="6">20-A016</strain>
    </source>
</reference>
<dbReference type="SUPFAM" id="SSF57535">
    <property type="entry name" value="Complement control module/SCR domain"/>
    <property type="match status" value="2"/>
</dbReference>
<evidence type="ECO:0000256" key="2">
    <source>
        <dbReference type="ARBA" id="ARBA00022737"/>
    </source>
</evidence>
<evidence type="ECO:0000256" key="1">
    <source>
        <dbReference type="ARBA" id="ARBA00022659"/>
    </source>
</evidence>
<keyword evidence="2" id="KW-0677">Repeat</keyword>
<keyword evidence="7" id="KW-1185">Reference proteome</keyword>
<accession>A0ABV2AG55</accession>
<dbReference type="PANTHER" id="PTHR19325">
    <property type="entry name" value="COMPLEMENT COMPONENT-RELATED SUSHI DOMAIN-CONTAINING"/>
    <property type="match status" value="1"/>
</dbReference>
<keyword evidence="3" id="KW-1015">Disulfide bond</keyword>
<dbReference type="Proteomes" id="UP001439008">
    <property type="component" value="Unassembled WGS sequence"/>
</dbReference>
<evidence type="ECO:0000313" key="6">
    <source>
        <dbReference type="EMBL" id="MES1918646.1"/>
    </source>
</evidence>
<name>A0ABV2AG55_9EUKA</name>
<dbReference type="SMART" id="SM00032">
    <property type="entry name" value="CCP"/>
    <property type="match status" value="4"/>
</dbReference>
<sequence>MGENAILECIYDEENDLAIWNNIFSCNKKKCSVLKIPNSIIEEINENLEIGNTFKIVCKDQFKLVHSPSTIKCLYNENYHIAEWTNIPVCSIKKCPEILIENSNISNVSLEIGNEIEIICHSQYELKPSSKKLHKLKCGFDEITKEAIWEDLFVCEKMQCDLSDLRIENSVETVGIIESSDPIGSKHFIECDEQYDLVYENNDGKFYNPEIPIECKFDFFENKPFWNFCPELYIDNSENASEVLDFEIGSVFRVECDKIYRLSDEDNEIKCVFNSTLKEAVWNKKVTCVKKNCETINIENSVLEENLEHFVHGDIVPVSCKLGFEPDKDTNEMKCSFNEQSNRMEWSNVVYCVISF</sequence>
<proteinExistence type="predicted"/>
<dbReference type="InterPro" id="IPR000436">
    <property type="entry name" value="Sushi_SCR_CCP_dom"/>
</dbReference>
<evidence type="ECO:0000313" key="7">
    <source>
        <dbReference type="Proteomes" id="UP001439008"/>
    </source>
</evidence>
<evidence type="ECO:0000256" key="4">
    <source>
        <dbReference type="ARBA" id="ARBA00023180"/>
    </source>
</evidence>
<feature type="domain" description="Sushi" evidence="5">
    <location>
        <begin position="29"/>
        <end position="92"/>
    </location>
</feature>
<dbReference type="InterPro" id="IPR050350">
    <property type="entry name" value="Compl-Cell_Adhes-Reg"/>
</dbReference>
<evidence type="ECO:0000256" key="3">
    <source>
        <dbReference type="ARBA" id="ARBA00023157"/>
    </source>
</evidence>
<dbReference type="InterPro" id="IPR035976">
    <property type="entry name" value="Sushi/SCR/CCP_sf"/>
</dbReference>
<evidence type="ECO:0000259" key="5">
    <source>
        <dbReference type="PROSITE" id="PS50923"/>
    </source>
</evidence>